<dbReference type="Gramene" id="KCW62942">
    <property type="protein sequence ID" value="KCW62942"/>
    <property type="gene ID" value="EUGRSUZ_G00542"/>
</dbReference>
<proteinExistence type="predicted"/>
<dbReference type="EMBL" id="KK198759">
    <property type="protein sequence ID" value="KCW62942.1"/>
    <property type="molecule type" value="Genomic_DNA"/>
</dbReference>
<accession>A0A059B9S9</accession>
<sequence>MSFYYSYFSIFSSSNYLNTMSHIALESNVTNLHIRSCCNRMRKSGGQSEDFAAHLRKCFETGQRTDFTFFAQMDRTLHQLRLGALCSREGKTETEYLPTRKRSSANSL</sequence>
<dbReference type="AlphaFoldDB" id="A0A059B9S9"/>
<protein>
    <submittedName>
        <fullName evidence="1">Uncharacterized protein</fullName>
    </submittedName>
</protein>
<evidence type="ECO:0000313" key="1">
    <source>
        <dbReference type="EMBL" id="KCW62942.1"/>
    </source>
</evidence>
<dbReference type="InParanoid" id="A0A059B9S9"/>
<reference evidence="1" key="1">
    <citation type="submission" date="2013-07" db="EMBL/GenBank/DDBJ databases">
        <title>The genome of Eucalyptus grandis.</title>
        <authorList>
            <person name="Schmutz J."/>
            <person name="Hayes R."/>
            <person name="Myburg A."/>
            <person name="Tuskan G."/>
            <person name="Grattapaglia D."/>
            <person name="Rokhsar D.S."/>
        </authorList>
    </citation>
    <scope>NUCLEOTIDE SEQUENCE</scope>
    <source>
        <tissue evidence="1">Leaf extractions</tissue>
    </source>
</reference>
<gene>
    <name evidence="1" type="ORF">EUGRSUZ_G00542</name>
</gene>
<organism evidence="1">
    <name type="scientific">Eucalyptus grandis</name>
    <name type="common">Flooded gum</name>
    <dbReference type="NCBI Taxonomy" id="71139"/>
    <lineage>
        <taxon>Eukaryota</taxon>
        <taxon>Viridiplantae</taxon>
        <taxon>Streptophyta</taxon>
        <taxon>Embryophyta</taxon>
        <taxon>Tracheophyta</taxon>
        <taxon>Spermatophyta</taxon>
        <taxon>Magnoliopsida</taxon>
        <taxon>eudicotyledons</taxon>
        <taxon>Gunneridae</taxon>
        <taxon>Pentapetalae</taxon>
        <taxon>rosids</taxon>
        <taxon>malvids</taxon>
        <taxon>Myrtales</taxon>
        <taxon>Myrtaceae</taxon>
        <taxon>Myrtoideae</taxon>
        <taxon>Eucalypteae</taxon>
        <taxon>Eucalyptus</taxon>
    </lineage>
</organism>
<name>A0A059B9S9_EUCGR</name>